<comment type="caution">
    <text evidence="2">The sequence shown here is derived from an EMBL/GenBank/DDBJ whole genome shotgun (WGS) entry which is preliminary data.</text>
</comment>
<proteinExistence type="predicted"/>
<keyword evidence="1" id="KW-0812">Transmembrane</keyword>
<keyword evidence="1" id="KW-1133">Transmembrane helix</keyword>
<keyword evidence="3" id="KW-1185">Reference proteome</keyword>
<sequence length="172" mass="19315">MEEETEHPDLKSRDFPINEDMGYQIKLWRFERVGWYVLVVVMLLGLAGLFSRGALSSRDIISADGRIRAEYELFHRNGSTNAMTFSLTGEPMSAMEVELSGELFDGFSVETLQPEPLRSSSSADGIRIWVQTDKKGRANVFITLRGEGLGLFRSNIALLSGSNMQLTQFIFP</sequence>
<accession>A0ABY2VG71</accession>
<gene>
    <name evidence="2" type="ORF">FEF10_20765</name>
</gene>
<feature type="transmembrane region" description="Helical" evidence="1">
    <location>
        <begin position="33"/>
        <end position="50"/>
    </location>
</feature>
<reference evidence="2 3" key="1">
    <citation type="submission" date="2019-05" db="EMBL/GenBank/DDBJ databases">
        <title>Identification and Biocontrol Activity Analysis of Biocontrol Strain PF-1 Based on Genome-wide Data.</title>
        <authorList>
            <person name="Qi J."/>
        </authorList>
    </citation>
    <scope>NUCLEOTIDE SEQUENCE [LARGE SCALE GENOMIC DNA]</scope>
    <source>
        <strain evidence="2 3">PF-1</strain>
    </source>
</reference>
<evidence type="ECO:0000313" key="3">
    <source>
        <dbReference type="Proteomes" id="UP000310095"/>
    </source>
</evidence>
<name>A0ABY2VG71_9PSED</name>
<organism evidence="2 3">
    <name type="scientific">Pseudomonas protegens</name>
    <dbReference type="NCBI Taxonomy" id="380021"/>
    <lineage>
        <taxon>Bacteria</taxon>
        <taxon>Pseudomonadati</taxon>
        <taxon>Pseudomonadota</taxon>
        <taxon>Gammaproteobacteria</taxon>
        <taxon>Pseudomonadales</taxon>
        <taxon>Pseudomonadaceae</taxon>
        <taxon>Pseudomonas</taxon>
    </lineage>
</organism>
<dbReference type="EMBL" id="VAVY01000003">
    <property type="protein sequence ID" value="TMM63054.1"/>
    <property type="molecule type" value="Genomic_DNA"/>
</dbReference>
<protein>
    <submittedName>
        <fullName evidence="2">Uncharacterized protein</fullName>
    </submittedName>
</protein>
<evidence type="ECO:0000256" key="1">
    <source>
        <dbReference type="SAM" id="Phobius"/>
    </source>
</evidence>
<dbReference type="Proteomes" id="UP000310095">
    <property type="component" value="Unassembled WGS sequence"/>
</dbReference>
<keyword evidence="1" id="KW-0472">Membrane</keyword>
<evidence type="ECO:0000313" key="2">
    <source>
        <dbReference type="EMBL" id="TMM63054.1"/>
    </source>
</evidence>